<keyword evidence="3" id="KW-1185">Reference proteome</keyword>
<feature type="transmembrane region" description="Helical" evidence="1">
    <location>
        <begin position="89"/>
        <end position="109"/>
    </location>
</feature>
<comment type="caution">
    <text evidence="2">The sequence shown here is derived from an EMBL/GenBank/DDBJ whole genome shotgun (WGS) entry which is preliminary data.</text>
</comment>
<keyword evidence="1" id="KW-0472">Membrane</keyword>
<evidence type="ECO:0000313" key="2">
    <source>
        <dbReference type="EMBL" id="OAA76262.1"/>
    </source>
</evidence>
<dbReference type="EMBL" id="AZHF01000004">
    <property type="protein sequence ID" value="OAA76262.1"/>
    <property type="molecule type" value="Genomic_DNA"/>
</dbReference>
<keyword evidence="1" id="KW-0812">Transmembrane</keyword>
<name>A0A162K0Q2_CORDF</name>
<protein>
    <recommendedName>
        <fullName evidence="4">Microtubule associated protein</fullName>
    </recommendedName>
</protein>
<feature type="transmembrane region" description="Helical" evidence="1">
    <location>
        <begin position="268"/>
        <end position="289"/>
    </location>
</feature>
<keyword evidence="1" id="KW-1133">Transmembrane helix</keyword>
<dbReference type="Pfam" id="PF10067">
    <property type="entry name" value="DUF2306"/>
    <property type="match status" value="1"/>
</dbReference>
<gene>
    <name evidence="2" type="ORF">LEL_05946</name>
</gene>
<dbReference type="STRING" id="1081108.A0A162K0Q2"/>
<evidence type="ECO:0008006" key="4">
    <source>
        <dbReference type="Google" id="ProtNLM"/>
    </source>
</evidence>
<feature type="transmembrane region" description="Helical" evidence="1">
    <location>
        <begin position="183"/>
        <end position="207"/>
    </location>
</feature>
<reference evidence="2 3" key="1">
    <citation type="journal article" date="2016" name="Genome Biol. Evol.">
        <title>Divergent and convergent evolution of fungal pathogenicity.</title>
        <authorList>
            <person name="Shang Y."/>
            <person name="Xiao G."/>
            <person name="Zheng P."/>
            <person name="Cen K."/>
            <person name="Zhan S."/>
            <person name="Wang C."/>
        </authorList>
    </citation>
    <scope>NUCLEOTIDE SEQUENCE [LARGE SCALE GENOMIC DNA]</scope>
    <source>
        <strain evidence="2 3">RCEF 1005</strain>
    </source>
</reference>
<feature type="transmembrane region" description="Helical" evidence="1">
    <location>
        <begin position="149"/>
        <end position="171"/>
    </location>
</feature>
<evidence type="ECO:0000256" key="1">
    <source>
        <dbReference type="SAM" id="Phobius"/>
    </source>
</evidence>
<dbReference type="OrthoDB" id="193478at2759"/>
<dbReference type="InterPro" id="IPR018750">
    <property type="entry name" value="DUF2306_membrane"/>
</dbReference>
<accession>A0A162K0Q2</accession>
<sequence>MTPSQQPTQTGILAIMTKLYSPIGFTKGYNFVLWFVFSGGMLGFCLARLMYLDFYGVFCSPDDSSANHAAPGECYWYNTYNVYRVGIKMHLYTIIPAGVLACVQFVPVVRHKLILLHRINGYITLLLSLVGVAGAFMIAPVAFGGDLAIRGAVGLLAIIFVGSLSLAYYYIKRLRVDLHRAWMLRAWFYAGCIVTVRIIMVITAIIISSGDGKGGFFQPKACRELASYLNSTFLLQEYPDCTSIDAWVLVKADLTADGPEHQSAALDVGFGMATWIAIAIHAIGVEFYLQLTPGETRRLRELSHQRQAQANVSLQASSKTIVTDSERNNI</sequence>
<dbReference type="AlphaFoldDB" id="A0A162K0Q2"/>
<evidence type="ECO:0000313" key="3">
    <source>
        <dbReference type="Proteomes" id="UP000076881"/>
    </source>
</evidence>
<feature type="transmembrane region" description="Helical" evidence="1">
    <location>
        <begin position="121"/>
        <end position="143"/>
    </location>
</feature>
<proteinExistence type="predicted"/>
<dbReference type="Proteomes" id="UP000076881">
    <property type="component" value="Unassembled WGS sequence"/>
</dbReference>
<feature type="transmembrane region" description="Helical" evidence="1">
    <location>
        <begin position="31"/>
        <end position="51"/>
    </location>
</feature>
<organism evidence="2 3">
    <name type="scientific">Akanthomyces lecanii RCEF 1005</name>
    <dbReference type="NCBI Taxonomy" id="1081108"/>
    <lineage>
        <taxon>Eukaryota</taxon>
        <taxon>Fungi</taxon>
        <taxon>Dikarya</taxon>
        <taxon>Ascomycota</taxon>
        <taxon>Pezizomycotina</taxon>
        <taxon>Sordariomycetes</taxon>
        <taxon>Hypocreomycetidae</taxon>
        <taxon>Hypocreales</taxon>
        <taxon>Cordycipitaceae</taxon>
        <taxon>Akanthomyces</taxon>
        <taxon>Cordyceps confragosa</taxon>
    </lineage>
</organism>